<comment type="pathway">
    <text evidence="4 16">Cell wall biogenesis; peptidoglycan biosynthesis.</text>
</comment>
<dbReference type="GO" id="GO:0009252">
    <property type="term" value="P:peptidoglycan biosynthetic process"/>
    <property type="evidence" value="ECO:0007669"/>
    <property type="project" value="UniProtKB-UniRule"/>
</dbReference>
<evidence type="ECO:0000256" key="4">
    <source>
        <dbReference type="ARBA" id="ARBA00004752"/>
    </source>
</evidence>
<protein>
    <recommendedName>
        <fullName evidence="16">UDP-N-acetylenolpyruvoylglucosamine reductase</fullName>
        <ecNumber evidence="16">1.3.1.98</ecNumber>
    </recommendedName>
    <alternativeName>
        <fullName evidence="16">UDP-N-acetylmuramate dehydrogenase</fullName>
    </alternativeName>
</protein>
<dbReference type="InterPro" id="IPR006094">
    <property type="entry name" value="Oxid_FAD_bind_N"/>
</dbReference>
<keyword evidence="5 16" id="KW-0963">Cytoplasm</keyword>
<dbReference type="InterPro" id="IPR016169">
    <property type="entry name" value="FAD-bd_PCMH_sub2"/>
</dbReference>
<organism evidence="18 19">
    <name type="scientific">Fraserbacteria sp. (strain RBG_16_55_9)</name>
    <dbReference type="NCBI Taxonomy" id="1817864"/>
    <lineage>
        <taxon>Bacteria</taxon>
        <taxon>Candidatus Fraseribacteriota</taxon>
    </lineage>
</organism>
<dbReference type="Pfam" id="PF01565">
    <property type="entry name" value="FAD_binding_4"/>
    <property type="match status" value="1"/>
</dbReference>
<dbReference type="Gene3D" id="3.30.465.10">
    <property type="match status" value="1"/>
</dbReference>
<evidence type="ECO:0000256" key="2">
    <source>
        <dbReference type="ARBA" id="ARBA00003921"/>
    </source>
</evidence>
<keyword evidence="10 16" id="KW-0133">Cell shape</keyword>
<keyword evidence="7 16" id="KW-0285">Flavoprotein</keyword>
<dbReference type="GO" id="GO:0008360">
    <property type="term" value="P:regulation of cell shape"/>
    <property type="evidence" value="ECO:0007669"/>
    <property type="project" value="UniProtKB-KW"/>
</dbReference>
<evidence type="ECO:0000256" key="15">
    <source>
        <dbReference type="ARBA" id="ARBA00048914"/>
    </source>
</evidence>
<feature type="active site" evidence="16">
    <location>
        <position position="180"/>
    </location>
</feature>
<dbReference type="AlphaFoldDB" id="A0A1F5UNP2"/>
<dbReference type="NCBIfam" id="TIGR00179">
    <property type="entry name" value="murB"/>
    <property type="match status" value="1"/>
</dbReference>
<evidence type="ECO:0000256" key="6">
    <source>
        <dbReference type="ARBA" id="ARBA00022618"/>
    </source>
</evidence>
<dbReference type="GO" id="GO:0071555">
    <property type="term" value="P:cell wall organization"/>
    <property type="evidence" value="ECO:0007669"/>
    <property type="project" value="UniProtKB-KW"/>
</dbReference>
<dbReference type="HAMAP" id="MF_00037">
    <property type="entry name" value="MurB"/>
    <property type="match status" value="1"/>
</dbReference>
<accession>A0A1F5UNP2</accession>
<evidence type="ECO:0000256" key="14">
    <source>
        <dbReference type="ARBA" id="ARBA00023316"/>
    </source>
</evidence>
<comment type="similarity">
    <text evidence="16">Belongs to the MurB family.</text>
</comment>
<dbReference type="InterPro" id="IPR016167">
    <property type="entry name" value="FAD-bd_PCMH_sub1"/>
</dbReference>
<comment type="subcellular location">
    <subcellularLocation>
        <location evidence="3 16">Cytoplasm</location>
    </subcellularLocation>
</comment>
<keyword evidence="14 16" id="KW-0961">Cell wall biogenesis/degradation</keyword>
<gene>
    <name evidence="16" type="primary">murB</name>
    <name evidence="18" type="ORF">A2Z21_08185</name>
</gene>
<dbReference type="SUPFAM" id="SSF56176">
    <property type="entry name" value="FAD-binding/transporter-associated domain-like"/>
    <property type="match status" value="1"/>
</dbReference>
<comment type="function">
    <text evidence="2 16">Cell wall formation.</text>
</comment>
<name>A0A1F5UNP2_FRAXR</name>
<dbReference type="PROSITE" id="PS51387">
    <property type="entry name" value="FAD_PCMH"/>
    <property type="match status" value="1"/>
</dbReference>
<comment type="caution">
    <text evidence="18">The sequence shown here is derived from an EMBL/GenBank/DDBJ whole genome shotgun (WGS) entry which is preliminary data.</text>
</comment>
<dbReference type="NCBIfam" id="NF010480">
    <property type="entry name" value="PRK13905.1"/>
    <property type="match status" value="1"/>
</dbReference>
<evidence type="ECO:0000313" key="19">
    <source>
        <dbReference type="Proteomes" id="UP000179157"/>
    </source>
</evidence>
<dbReference type="UniPathway" id="UPA00219"/>
<dbReference type="GO" id="GO:0051301">
    <property type="term" value="P:cell division"/>
    <property type="evidence" value="ECO:0007669"/>
    <property type="project" value="UniProtKB-KW"/>
</dbReference>
<keyword evidence="13 16" id="KW-0131">Cell cycle</keyword>
<comment type="catalytic activity">
    <reaction evidence="15 16">
        <text>UDP-N-acetyl-alpha-D-muramate + NADP(+) = UDP-N-acetyl-3-O-(1-carboxyvinyl)-alpha-D-glucosamine + NADPH + H(+)</text>
        <dbReference type="Rhea" id="RHEA:12248"/>
        <dbReference type="ChEBI" id="CHEBI:15378"/>
        <dbReference type="ChEBI" id="CHEBI:57783"/>
        <dbReference type="ChEBI" id="CHEBI:58349"/>
        <dbReference type="ChEBI" id="CHEBI:68483"/>
        <dbReference type="ChEBI" id="CHEBI:70757"/>
        <dbReference type="EC" id="1.3.1.98"/>
    </reaction>
</comment>
<dbReference type="InterPro" id="IPR016166">
    <property type="entry name" value="FAD-bd_PCMH"/>
</dbReference>
<dbReference type="InterPro" id="IPR003170">
    <property type="entry name" value="MurB"/>
</dbReference>
<reference evidence="18 19" key="1">
    <citation type="journal article" date="2016" name="Nat. Commun.">
        <title>Thousands of microbial genomes shed light on interconnected biogeochemical processes in an aquifer system.</title>
        <authorList>
            <person name="Anantharaman K."/>
            <person name="Brown C.T."/>
            <person name="Hug L.A."/>
            <person name="Sharon I."/>
            <person name="Castelle C.J."/>
            <person name="Probst A.J."/>
            <person name="Thomas B.C."/>
            <person name="Singh A."/>
            <person name="Wilkins M.J."/>
            <person name="Karaoz U."/>
            <person name="Brodie E.L."/>
            <person name="Williams K.H."/>
            <person name="Hubbard S.S."/>
            <person name="Banfield J.F."/>
        </authorList>
    </citation>
    <scope>NUCLEOTIDE SEQUENCE [LARGE SCALE GENOMIC DNA]</scope>
    <source>
        <strain evidence="19">RBG_16_55_9</strain>
    </source>
</reference>
<evidence type="ECO:0000256" key="3">
    <source>
        <dbReference type="ARBA" id="ARBA00004496"/>
    </source>
</evidence>
<evidence type="ECO:0000256" key="11">
    <source>
        <dbReference type="ARBA" id="ARBA00022984"/>
    </source>
</evidence>
<dbReference type="SUPFAM" id="SSF56194">
    <property type="entry name" value="Uridine diphospho-N-Acetylenolpyruvylglucosamine reductase, MurB, C-terminal domain"/>
    <property type="match status" value="1"/>
</dbReference>
<evidence type="ECO:0000256" key="12">
    <source>
        <dbReference type="ARBA" id="ARBA00023002"/>
    </source>
</evidence>
<keyword evidence="12 16" id="KW-0560">Oxidoreductase</keyword>
<evidence type="ECO:0000256" key="5">
    <source>
        <dbReference type="ARBA" id="ARBA00022490"/>
    </source>
</evidence>
<dbReference type="EC" id="1.3.1.98" evidence="16"/>
<dbReference type="PANTHER" id="PTHR21071:SF4">
    <property type="entry name" value="UDP-N-ACETYLENOLPYRUVOYLGLUCOSAMINE REDUCTASE"/>
    <property type="match status" value="1"/>
</dbReference>
<evidence type="ECO:0000256" key="7">
    <source>
        <dbReference type="ARBA" id="ARBA00022630"/>
    </source>
</evidence>
<evidence type="ECO:0000256" key="1">
    <source>
        <dbReference type="ARBA" id="ARBA00001974"/>
    </source>
</evidence>
<comment type="cofactor">
    <cofactor evidence="1 16">
        <name>FAD</name>
        <dbReference type="ChEBI" id="CHEBI:57692"/>
    </cofactor>
</comment>
<dbReference type="GO" id="GO:0005829">
    <property type="term" value="C:cytosol"/>
    <property type="evidence" value="ECO:0007669"/>
    <property type="project" value="TreeGrafter"/>
</dbReference>
<dbReference type="PANTHER" id="PTHR21071">
    <property type="entry name" value="UDP-N-ACETYLENOLPYRUVOYLGLUCOSAMINE REDUCTASE"/>
    <property type="match status" value="1"/>
</dbReference>
<sequence length="307" mass="34026">MTTLVVHDIARPIERAELVELIQRNEPLSRHTSLLIGGPGDYFASPRTLHEVEHLLAFAEERGLPWSILGNGTNTLFPDEGYRGLIIHLGRNFSAKRIEEDHLIVQAGASLGATMGYLRTHGFYDFDGLVGIPGTVGGAVAMNAGIPEVTISEYVLSLTVLTKDGALLNLSREDCEFSYRTSLFRRRPWAILAGEFQLGSTQRFDPESLLQRRRERQPLRWPSAGCVFQNPGGPFTAGQLIERVGLKGSRCGGAMISPIHGNFIVNCGGATAWDILHLIDIAREKVYKEFRMELRLELAVVSNQNFQ</sequence>
<dbReference type="InterPro" id="IPR036635">
    <property type="entry name" value="MurB_C_sf"/>
</dbReference>
<evidence type="ECO:0000313" key="18">
    <source>
        <dbReference type="EMBL" id="OGF52745.1"/>
    </source>
</evidence>
<dbReference type="Proteomes" id="UP000179157">
    <property type="component" value="Unassembled WGS sequence"/>
</dbReference>
<keyword evidence="6 16" id="KW-0132">Cell division</keyword>
<keyword evidence="8 16" id="KW-0274">FAD</keyword>
<keyword evidence="9 16" id="KW-0521">NADP</keyword>
<evidence type="ECO:0000256" key="16">
    <source>
        <dbReference type="HAMAP-Rule" id="MF_00037"/>
    </source>
</evidence>
<dbReference type="GO" id="GO:0008762">
    <property type="term" value="F:UDP-N-acetylmuramate dehydrogenase activity"/>
    <property type="evidence" value="ECO:0007669"/>
    <property type="project" value="UniProtKB-UniRule"/>
</dbReference>
<evidence type="ECO:0000256" key="10">
    <source>
        <dbReference type="ARBA" id="ARBA00022960"/>
    </source>
</evidence>
<dbReference type="InterPro" id="IPR011601">
    <property type="entry name" value="MurB_C"/>
</dbReference>
<dbReference type="Gene3D" id="3.30.43.10">
    <property type="entry name" value="Uridine Diphospho-n-acetylenolpyruvylglucosamine Reductase, domain 2"/>
    <property type="match status" value="1"/>
</dbReference>
<dbReference type="GO" id="GO:0071949">
    <property type="term" value="F:FAD binding"/>
    <property type="evidence" value="ECO:0007669"/>
    <property type="project" value="InterPro"/>
</dbReference>
<dbReference type="STRING" id="1817864.A2Z21_08185"/>
<evidence type="ECO:0000256" key="8">
    <source>
        <dbReference type="ARBA" id="ARBA00022827"/>
    </source>
</evidence>
<dbReference type="Pfam" id="PF02873">
    <property type="entry name" value="MurB_C"/>
    <property type="match status" value="1"/>
</dbReference>
<dbReference type="EMBL" id="MFGX01000130">
    <property type="protein sequence ID" value="OGF52745.1"/>
    <property type="molecule type" value="Genomic_DNA"/>
</dbReference>
<dbReference type="Gene3D" id="3.90.78.10">
    <property type="entry name" value="UDP-N-acetylenolpyruvoylglucosamine reductase, C-terminal domain"/>
    <property type="match status" value="1"/>
</dbReference>
<feature type="active site" description="Proton donor" evidence="16">
    <location>
        <position position="226"/>
    </location>
</feature>
<proteinExistence type="inferred from homology"/>
<evidence type="ECO:0000256" key="9">
    <source>
        <dbReference type="ARBA" id="ARBA00022857"/>
    </source>
</evidence>
<feature type="active site" evidence="16">
    <location>
        <position position="297"/>
    </location>
</feature>
<dbReference type="InterPro" id="IPR036318">
    <property type="entry name" value="FAD-bd_PCMH-like_sf"/>
</dbReference>
<evidence type="ECO:0000259" key="17">
    <source>
        <dbReference type="PROSITE" id="PS51387"/>
    </source>
</evidence>
<feature type="domain" description="FAD-binding PCMH-type" evidence="17">
    <location>
        <begin position="35"/>
        <end position="207"/>
    </location>
</feature>
<keyword evidence="11 16" id="KW-0573">Peptidoglycan synthesis</keyword>
<evidence type="ECO:0000256" key="13">
    <source>
        <dbReference type="ARBA" id="ARBA00023306"/>
    </source>
</evidence>